<keyword evidence="3" id="KW-1185">Reference proteome</keyword>
<organism evidence="2 3">
    <name type="scientific">Syncephalastrum racemosum</name>
    <name type="common">Filamentous fungus</name>
    <dbReference type="NCBI Taxonomy" id="13706"/>
    <lineage>
        <taxon>Eukaryota</taxon>
        <taxon>Fungi</taxon>
        <taxon>Fungi incertae sedis</taxon>
        <taxon>Mucoromycota</taxon>
        <taxon>Mucoromycotina</taxon>
        <taxon>Mucoromycetes</taxon>
        <taxon>Mucorales</taxon>
        <taxon>Syncephalastraceae</taxon>
        <taxon>Syncephalastrum</taxon>
    </lineage>
</organism>
<sequence length="162" mass="17986">MLSTTITTLQPASQWLDYQTILDRLLSANVGSKLAFGPFGMKGYINRTCNMVKLPGETGGDELRSSKRHVASPMSSSKRFPSRDCMCTSTMVRKNEARAVSGVRPIEVQKSSVRPDMLVVKNDIEFTVGECGKDDIGGVGKKETVEWQLHLPKIMKDMFIEL</sequence>
<evidence type="ECO:0000313" key="2">
    <source>
        <dbReference type="EMBL" id="ORY90329.1"/>
    </source>
</evidence>
<comment type="caution">
    <text evidence="2">The sequence shown here is derived from an EMBL/GenBank/DDBJ whole genome shotgun (WGS) entry which is preliminary data.</text>
</comment>
<dbReference type="AlphaFoldDB" id="A0A1X2GZT7"/>
<dbReference type="InParanoid" id="A0A1X2GZT7"/>
<proteinExistence type="predicted"/>
<gene>
    <name evidence="2" type="ORF">BCR43DRAFT_527999</name>
</gene>
<evidence type="ECO:0000256" key="1">
    <source>
        <dbReference type="SAM" id="MobiDB-lite"/>
    </source>
</evidence>
<dbReference type="Proteomes" id="UP000242180">
    <property type="component" value="Unassembled WGS sequence"/>
</dbReference>
<protein>
    <submittedName>
        <fullName evidence="2">Uncharacterized protein</fullName>
    </submittedName>
</protein>
<evidence type="ECO:0000313" key="3">
    <source>
        <dbReference type="Proteomes" id="UP000242180"/>
    </source>
</evidence>
<feature type="region of interest" description="Disordered" evidence="1">
    <location>
        <begin position="57"/>
        <end position="77"/>
    </location>
</feature>
<reference evidence="2 3" key="1">
    <citation type="submission" date="2016-07" db="EMBL/GenBank/DDBJ databases">
        <title>Pervasive Adenine N6-methylation of Active Genes in Fungi.</title>
        <authorList>
            <consortium name="DOE Joint Genome Institute"/>
            <person name="Mondo S.J."/>
            <person name="Dannebaum R.O."/>
            <person name="Kuo R.C."/>
            <person name="Labutti K."/>
            <person name="Haridas S."/>
            <person name="Kuo A."/>
            <person name="Salamov A."/>
            <person name="Ahrendt S.R."/>
            <person name="Lipzen A."/>
            <person name="Sullivan W."/>
            <person name="Andreopoulos W.B."/>
            <person name="Clum A."/>
            <person name="Lindquist E."/>
            <person name="Daum C."/>
            <person name="Ramamoorthy G.K."/>
            <person name="Gryganskyi A."/>
            <person name="Culley D."/>
            <person name="Magnuson J.K."/>
            <person name="James T.Y."/>
            <person name="O'Malley M.A."/>
            <person name="Stajich J.E."/>
            <person name="Spatafora J.W."/>
            <person name="Visel A."/>
            <person name="Grigoriev I.V."/>
        </authorList>
    </citation>
    <scope>NUCLEOTIDE SEQUENCE [LARGE SCALE GENOMIC DNA]</scope>
    <source>
        <strain evidence="2 3">NRRL 2496</strain>
    </source>
</reference>
<dbReference type="OrthoDB" id="2274220at2759"/>
<name>A0A1X2GZT7_SYNRA</name>
<accession>A0A1X2GZT7</accession>
<dbReference type="EMBL" id="MCGN01000012">
    <property type="protein sequence ID" value="ORY90329.1"/>
    <property type="molecule type" value="Genomic_DNA"/>
</dbReference>